<dbReference type="PANTHER" id="PTHR30461">
    <property type="entry name" value="DNA-INVERTASE FROM LAMBDOID PROPHAGE"/>
    <property type="match status" value="1"/>
</dbReference>
<dbReference type="Pfam" id="PF00239">
    <property type="entry name" value="Resolvase"/>
    <property type="match status" value="1"/>
</dbReference>
<dbReference type="AlphaFoldDB" id="A0A0D4ZYS9"/>
<keyword evidence="2" id="KW-0229">DNA integration</keyword>
<feature type="active site" description="O-(5'-phospho-DNA)-serine intermediate" evidence="5 6">
    <location>
        <position position="10"/>
    </location>
</feature>
<dbReference type="Gene3D" id="3.40.50.1390">
    <property type="entry name" value="Resolvase, N-terminal catalytic domain"/>
    <property type="match status" value="1"/>
</dbReference>
<keyword evidence="3" id="KW-0238">DNA-binding</keyword>
<dbReference type="PROSITE" id="PS51736">
    <property type="entry name" value="RECOMBINASES_3"/>
    <property type="match status" value="1"/>
</dbReference>
<proteinExistence type="inferred from homology"/>
<dbReference type="RefSeq" id="WP_063280099.1">
    <property type="nucleotide sequence ID" value="NZ_KM521837.1"/>
</dbReference>
<keyword evidence="8" id="KW-0614">Plasmid</keyword>
<dbReference type="InterPro" id="IPR006119">
    <property type="entry name" value="Resolv_N"/>
</dbReference>
<dbReference type="PANTHER" id="PTHR30461:SF2">
    <property type="entry name" value="SERINE RECOMBINASE PINE-RELATED"/>
    <property type="match status" value="1"/>
</dbReference>
<sequence>MAKIGYARVSTISQSLETQINLLKAEGCIKIFSEKVSGKKTNRSKLDECLKYLREDDVLVVTKIDRLGRTTKQLINLASWLQEHNIELKILDGNFNMNSPLGKMIFTVMSGFAELETDLNRERTLEGLNEAKARGRKGGRPGVTEDVKNYVMYLYNNTELSGNEIANKTGVSRSTVYRIKRDFEKNKGVNN</sequence>
<dbReference type="SMART" id="SM00857">
    <property type="entry name" value="Resolvase"/>
    <property type="match status" value="1"/>
</dbReference>
<comment type="similarity">
    <text evidence="1">Belongs to the site-specific recombinase resolvase family.</text>
</comment>
<keyword evidence="4" id="KW-0233">DNA recombination</keyword>
<dbReference type="InterPro" id="IPR013196">
    <property type="entry name" value="HTH_11"/>
</dbReference>
<dbReference type="EMBL" id="KM521837">
    <property type="protein sequence ID" value="AJW29185.1"/>
    <property type="molecule type" value="Genomic_DNA"/>
</dbReference>
<evidence type="ECO:0000256" key="3">
    <source>
        <dbReference type="ARBA" id="ARBA00023125"/>
    </source>
</evidence>
<organism evidence="8">
    <name type="scientific">Staphylococcus epidermidis</name>
    <dbReference type="NCBI Taxonomy" id="1282"/>
    <lineage>
        <taxon>Bacteria</taxon>
        <taxon>Bacillati</taxon>
        <taxon>Bacillota</taxon>
        <taxon>Bacilli</taxon>
        <taxon>Bacillales</taxon>
        <taxon>Staphylococcaceae</taxon>
        <taxon>Staphylococcus</taxon>
    </lineage>
</organism>
<dbReference type="GO" id="GO:0000150">
    <property type="term" value="F:DNA strand exchange activity"/>
    <property type="evidence" value="ECO:0007669"/>
    <property type="project" value="InterPro"/>
</dbReference>
<dbReference type="PROSITE" id="PS00397">
    <property type="entry name" value="RECOMBINASES_1"/>
    <property type="match status" value="1"/>
</dbReference>
<name>A0A0D4ZYS9_STAEP</name>
<evidence type="ECO:0000313" key="8">
    <source>
        <dbReference type="EMBL" id="AJW29185.1"/>
    </source>
</evidence>
<feature type="domain" description="Resolvase/invertase-type recombinase catalytic" evidence="7">
    <location>
        <begin position="2"/>
        <end position="135"/>
    </location>
</feature>
<evidence type="ECO:0000256" key="5">
    <source>
        <dbReference type="PIRSR" id="PIRSR606118-50"/>
    </source>
</evidence>
<evidence type="ECO:0000256" key="6">
    <source>
        <dbReference type="PROSITE-ProRule" id="PRU10137"/>
    </source>
</evidence>
<evidence type="ECO:0000259" key="7">
    <source>
        <dbReference type="PROSITE" id="PS51736"/>
    </source>
</evidence>
<dbReference type="SUPFAM" id="SSF53041">
    <property type="entry name" value="Resolvase-like"/>
    <property type="match status" value="1"/>
</dbReference>
<reference evidence="8" key="2">
    <citation type="journal article" date="2015" name="J. Antimicrob. Chemother.">
        <title>Linezolid resistance in clinical isolates of Staphylococcus epidermidis from German hospitals and characterization of two cfr-carrying plasmids.</title>
        <authorList>
            <person name="Bender J."/>
            <person name="Strommenger B."/>
            <person name="Steglich M."/>
            <person name="Zimmermann O."/>
            <person name="Fenner I."/>
            <person name="Lensing C."/>
            <person name="Dagwadordsch U."/>
            <person name="Kekule A.S."/>
            <person name="Werner G."/>
            <person name="Layer F."/>
        </authorList>
    </citation>
    <scope>NUCLEOTIDE SEQUENCE</scope>
    <source>
        <strain evidence="8">12-02300</strain>
        <plasmid evidence="8">p12-02300</plasmid>
    </source>
</reference>
<dbReference type="InterPro" id="IPR050639">
    <property type="entry name" value="SSR_resolvase"/>
</dbReference>
<evidence type="ECO:0000256" key="1">
    <source>
        <dbReference type="ARBA" id="ARBA00009913"/>
    </source>
</evidence>
<dbReference type="InterPro" id="IPR036162">
    <property type="entry name" value="Resolvase-like_N_sf"/>
</dbReference>
<dbReference type="GO" id="GO:0003677">
    <property type="term" value="F:DNA binding"/>
    <property type="evidence" value="ECO:0007669"/>
    <property type="project" value="UniProtKB-KW"/>
</dbReference>
<evidence type="ECO:0000256" key="2">
    <source>
        <dbReference type="ARBA" id="ARBA00022908"/>
    </source>
</evidence>
<evidence type="ECO:0000256" key="4">
    <source>
        <dbReference type="ARBA" id="ARBA00023172"/>
    </source>
</evidence>
<dbReference type="GO" id="GO:0015074">
    <property type="term" value="P:DNA integration"/>
    <property type="evidence" value="ECO:0007669"/>
    <property type="project" value="UniProtKB-KW"/>
</dbReference>
<dbReference type="Pfam" id="PF08279">
    <property type="entry name" value="HTH_11"/>
    <property type="match status" value="1"/>
</dbReference>
<dbReference type="InterPro" id="IPR006118">
    <property type="entry name" value="Recombinase_CS"/>
</dbReference>
<accession>A0A0D4ZYS9</accession>
<dbReference type="FunFam" id="3.40.50.1390:FF:000001">
    <property type="entry name" value="DNA recombinase"/>
    <property type="match status" value="1"/>
</dbReference>
<dbReference type="CDD" id="cd03768">
    <property type="entry name" value="SR_ResInv"/>
    <property type="match status" value="1"/>
</dbReference>
<protein>
    <submittedName>
        <fullName evidence="8">DNA-invertase</fullName>
    </submittedName>
</protein>
<dbReference type="Gene3D" id="1.10.10.60">
    <property type="entry name" value="Homeodomain-like"/>
    <property type="match status" value="1"/>
</dbReference>
<reference evidence="8" key="1">
    <citation type="submission" date="2014-09" db="EMBL/GenBank/DDBJ databases">
        <authorList>
            <person name="Bender J.K."/>
            <person name="Strommenger B."/>
            <person name="Steglich M."/>
            <person name="Zimmermann O."/>
            <person name="Fenner I."/>
            <person name="Lensing C."/>
            <person name="Dagwadordsch U."/>
            <person name="Werner G."/>
            <person name="Layer F."/>
        </authorList>
    </citation>
    <scope>NUCLEOTIDE SEQUENCE</scope>
    <source>
        <strain evidence="8">12-02300</strain>
        <plasmid evidence="8">p12-02300</plasmid>
    </source>
</reference>
<geneLocation type="plasmid" evidence="8">
    <name>p12-02300</name>
</geneLocation>